<feature type="transmembrane region" description="Helical" evidence="8">
    <location>
        <begin position="347"/>
        <end position="367"/>
    </location>
</feature>
<feature type="transmembrane region" description="Helical" evidence="8">
    <location>
        <begin position="450"/>
        <end position="481"/>
    </location>
</feature>
<evidence type="ECO:0000256" key="5">
    <source>
        <dbReference type="ARBA" id="ARBA00022840"/>
    </source>
</evidence>
<dbReference type="Gene3D" id="1.10.3720.10">
    <property type="entry name" value="MetI-like"/>
    <property type="match status" value="1"/>
</dbReference>
<dbReference type="GO" id="GO:0016020">
    <property type="term" value="C:membrane"/>
    <property type="evidence" value="ECO:0007669"/>
    <property type="project" value="UniProtKB-SubCell"/>
</dbReference>
<evidence type="ECO:0000259" key="10">
    <source>
        <dbReference type="PROSITE" id="PS50928"/>
    </source>
</evidence>
<keyword evidence="2" id="KW-0813">Transport</keyword>
<reference evidence="11" key="1">
    <citation type="submission" date="2016-10" db="EMBL/GenBank/DDBJ databases">
        <authorList>
            <person name="de Groot N.N."/>
        </authorList>
    </citation>
    <scope>NUCLEOTIDE SEQUENCE</scope>
</reference>
<dbReference type="InterPro" id="IPR035906">
    <property type="entry name" value="MetI-like_sf"/>
</dbReference>
<feature type="transmembrane region" description="Helical" evidence="8">
    <location>
        <begin position="501"/>
        <end position="520"/>
    </location>
</feature>
<sequence>MGSIKDVQTPCAKTHIDIRGLGKTFETSMESIVVLQDLNLAIEKGEFVSVLGSSGCGKSTLLRIIAGLDKPTTGQVVFDPPAKSKQHCAMVFQSHSLFPWRTALGNVTFGLEQSGYSRADAEQIGKSWLERVGLEKFNDYYPHQLSGGMQQRVGLARAFAYDADIMLMDEPFSSVDALTRRSLQDLLINLSERFQKTVLYITHSVDEAILLSDRIAMLSHRTGHISTIHQVDLPRPRSRQLEAEPDANSSSLKHELWNEVMSQQPELSDHEAELPTTTHLNHNKGNTSIWQALWFPFSLLLVWEVLSSLEILDPLFFPQPSHQFMMLIEQLIQGELLQHSLSTLTRMSVTFILSIIIGGGVGLAMGLSRPIRTSLYPTVAALYPIPKIVILPFCMLIFGIGYTSLIAIGVIAASFLVLMNTFAGVMNVAPEIIMAGKVYGANKIQLILKVILPAALPFIFVGIRLGMGMALAVMVASEFVAADNGLGYVVWTSWQILDMDAMYPAIIVVTFIGILFHHGMKWLEKKYLPWQMERD</sequence>
<dbReference type="Pfam" id="PF00528">
    <property type="entry name" value="BPD_transp_1"/>
    <property type="match status" value="1"/>
</dbReference>
<evidence type="ECO:0000256" key="6">
    <source>
        <dbReference type="ARBA" id="ARBA00022989"/>
    </source>
</evidence>
<keyword evidence="7 8" id="KW-0472">Membrane</keyword>
<evidence type="ECO:0000259" key="9">
    <source>
        <dbReference type="PROSITE" id="PS50893"/>
    </source>
</evidence>
<dbReference type="Gene3D" id="3.40.50.300">
    <property type="entry name" value="P-loop containing nucleotide triphosphate hydrolases"/>
    <property type="match status" value="1"/>
</dbReference>
<dbReference type="GO" id="GO:0016887">
    <property type="term" value="F:ATP hydrolysis activity"/>
    <property type="evidence" value="ECO:0007669"/>
    <property type="project" value="InterPro"/>
</dbReference>
<dbReference type="EMBL" id="FPHQ01000128">
    <property type="protein sequence ID" value="SFV76626.1"/>
    <property type="molecule type" value="Genomic_DNA"/>
</dbReference>
<keyword evidence="5 11" id="KW-0067">ATP-binding</keyword>
<dbReference type="SMART" id="SM00382">
    <property type="entry name" value="AAA"/>
    <property type="match status" value="1"/>
</dbReference>
<protein>
    <submittedName>
        <fullName evidence="11">Putative ABC transporter ATP-binding protein</fullName>
    </submittedName>
</protein>
<dbReference type="SUPFAM" id="SSF52540">
    <property type="entry name" value="P-loop containing nucleoside triphosphate hydrolases"/>
    <property type="match status" value="1"/>
</dbReference>
<keyword evidence="6 8" id="KW-1133">Transmembrane helix</keyword>
<evidence type="ECO:0000256" key="3">
    <source>
        <dbReference type="ARBA" id="ARBA00022692"/>
    </source>
</evidence>
<dbReference type="InterPro" id="IPR017871">
    <property type="entry name" value="ABC_transporter-like_CS"/>
</dbReference>
<dbReference type="InterPro" id="IPR027417">
    <property type="entry name" value="P-loop_NTPase"/>
</dbReference>
<organism evidence="11">
    <name type="scientific">hydrothermal vent metagenome</name>
    <dbReference type="NCBI Taxonomy" id="652676"/>
    <lineage>
        <taxon>unclassified sequences</taxon>
        <taxon>metagenomes</taxon>
        <taxon>ecological metagenomes</taxon>
    </lineage>
</organism>
<feature type="transmembrane region" description="Helical" evidence="8">
    <location>
        <begin position="406"/>
        <end position="429"/>
    </location>
</feature>
<dbReference type="AlphaFoldDB" id="A0A1W1D884"/>
<dbReference type="GO" id="GO:0055085">
    <property type="term" value="P:transmembrane transport"/>
    <property type="evidence" value="ECO:0007669"/>
    <property type="project" value="InterPro"/>
</dbReference>
<comment type="subcellular location">
    <subcellularLocation>
        <location evidence="1">Membrane</location>
        <topology evidence="1">Multi-pass membrane protein</topology>
    </subcellularLocation>
</comment>
<evidence type="ECO:0000256" key="2">
    <source>
        <dbReference type="ARBA" id="ARBA00022448"/>
    </source>
</evidence>
<dbReference type="PROSITE" id="PS50893">
    <property type="entry name" value="ABC_TRANSPORTER_2"/>
    <property type="match status" value="1"/>
</dbReference>
<dbReference type="InterPro" id="IPR000515">
    <property type="entry name" value="MetI-like"/>
</dbReference>
<dbReference type="PROSITE" id="PS00211">
    <property type="entry name" value="ABC_TRANSPORTER_1"/>
    <property type="match status" value="1"/>
</dbReference>
<gene>
    <name evidence="11" type="ORF">MNB_SUP05-10-1153</name>
</gene>
<evidence type="ECO:0000256" key="7">
    <source>
        <dbReference type="ARBA" id="ARBA00023136"/>
    </source>
</evidence>
<dbReference type="Pfam" id="PF00005">
    <property type="entry name" value="ABC_tran"/>
    <property type="match status" value="1"/>
</dbReference>
<proteinExistence type="predicted"/>
<dbReference type="GO" id="GO:0005524">
    <property type="term" value="F:ATP binding"/>
    <property type="evidence" value="ECO:0007669"/>
    <property type="project" value="UniProtKB-KW"/>
</dbReference>
<evidence type="ECO:0000256" key="8">
    <source>
        <dbReference type="SAM" id="Phobius"/>
    </source>
</evidence>
<keyword evidence="4" id="KW-0547">Nucleotide-binding</keyword>
<dbReference type="CDD" id="cd06261">
    <property type="entry name" value="TM_PBP2"/>
    <property type="match status" value="1"/>
</dbReference>
<name>A0A1W1D884_9ZZZZ</name>
<dbReference type="InterPro" id="IPR003439">
    <property type="entry name" value="ABC_transporter-like_ATP-bd"/>
</dbReference>
<dbReference type="PANTHER" id="PTHR42788">
    <property type="entry name" value="TAURINE IMPORT ATP-BINDING PROTEIN-RELATED"/>
    <property type="match status" value="1"/>
</dbReference>
<feature type="domain" description="ABC transmembrane type-1" evidence="10">
    <location>
        <begin position="340"/>
        <end position="524"/>
    </location>
</feature>
<evidence type="ECO:0000256" key="4">
    <source>
        <dbReference type="ARBA" id="ARBA00022741"/>
    </source>
</evidence>
<keyword evidence="3 8" id="KW-0812">Transmembrane</keyword>
<dbReference type="PROSITE" id="PS50928">
    <property type="entry name" value="ABC_TM1"/>
    <property type="match status" value="1"/>
</dbReference>
<evidence type="ECO:0000313" key="11">
    <source>
        <dbReference type="EMBL" id="SFV76626.1"/>
    </source>
</evidence>
<feature type="transmembrane region" description="Helical" evidence="8">
    <location>
        <begin position="379"/>
        <end position="400"/>
    </location>
</feature>
<dbReference type="InterPro" id="IPR003593">
    <property type="entry name" value="AAA+_ATPase"/>
</dbReference>
<accession>A0A1W1D884</accession>
<dbReference type="SUPFAM" id="SSF161098">
    <property type="entry name" value="MetI-like"/>
    <property type="match status" value="1"/>
</dbReference>
<evidence type="ECO:0000256" key="1">
    <source>
        <dbReference type="ARBA" id="ARBA00004141"/>
    </source>
</evidence>
<dbReference type="CDD" id="cd03293">
    <property type="entry name" value="ABC_NrtD_SsuB_transporters"/>
    <property type="match status" value="1"/>
</dbReference>
<dbReference type="PANTHER" id="PTHR42788:SF13">
    <property type="entry name" value="ALIPHATIC SULFONATES IMPORT ATP-BINDING PROTEIN SSUB"/>
    <property type="match status" value="1"/>
</dbReference>
<feature type="domain" description="ABC transporter" evidence="9">
    <location>
        <begin position="16"/>
        <end position="245"/>
    </location>
</feature>
<dbReference type="InterPro" id="IPR050166">
    <property type="entry name" value="ABC_transporter_ATP-bind"/>
</dbReference>